<dbReference type="Proteomes" id="UP000239757">
    <property type="component" value="Unassembled WGS sequence"/>
</dbReference>
<protein>
    <submittedName>
        <fullName evidence="1">Uncharacterized protein</fullName>
    </submittedName>
</protein>
<dbReference type="AlphaFoldDB" id="A0A2P5XP95"/>
<accession>A0A2P5XP95</accession>
<reference evidence="1 2" key="1">
    <citation type="submission" date="2015-01" db="EMBL/GenBank/DDBJ databases">
        <title>Genome of allotetraploid Gossypium barbadense reveals genomic plasticity and fiber elongation in cotton evolution.</title>
        <authorList>
            <person name="Chen X."/>
            <person name="Liu X."/>
            <person name="Zhao B."/>
            <person name="Zheng H."/>
            <person name="Hu Y."/>
            <person name="Lu G."/>
            <person name="Yang C."/>
            <person name="Chen J."/>
            <person name="Shan C."/>
            <person name="Zhang L."/>
            <person name="Zhou Y."/>
            <person name="Wang L."/>
            <person name="Guo W."/>
            <person name="Bai Y."/>
            <person name="Ruan J."/>
            <person name="Shangguan X."/>
            <person name="Mao Y."/>
            <person name="Jiang J."/>
            <person name="Zhu Y."/>
            <person name="Lei J."/>
            <person name="Kang H."/>
            <person name="Chen S."/>
            <person name="He X."/>
            <person name="Wang R."/>
            <person name="Wang Y."/>
            <person name="Chen J."/>
            <person name="Wang L."/>
            <person name="Yu S."/>
            <person name="Wang B."/>
            <person name="Wei J."/>
            <person name="Song S."/>
            <person name="Lu X."/>
            <person name="Gao Z."/>
            <person name="Gu W."/>
            <person name="Deng X."/>
            <person name="Ma D."/>
            <person name="Wang S."/>
            <person name="Liang W."/>
            <person name="Fang L."/>
            <person name="Cai C."/>
            <person name="Zhu X."/>
            <person name="Zhou B."/>
            <person name="Zhang Y."/>
            <person name="Chen Z."/>
            <person name="Xu S."/>
            <person name="Zhu R."/>
            <person name="Wang S."/>
            <person name="Zhang T."/>
            <person name="Zhao G."/>
        </authorList>
    </citation>
    <scope>NUCLEOTIDE SEQUENCE [LARGE SCALE GENOMIC DNA]</scope>
    <source>
        <strain evidence="2">cv. Xinhai21</strain>
        <tissue evidence="1">Leaf</tissue>
    </source>
</reference>
<organism evidence="1 2">
    <name type="scientific">Gossypium barbadense</name>
    <name type="common">Sea Island cotton</name>
    <name type="synonym">Hibiscus barbadensis</name>
    <dbReference type="NCBI Taxonomy" id="3634"/>
    <lineage>
        <taxon>Eukaryota</taxon>
        <taxon>Viridiplantae</taxon>
        <taxon>Streptophyta</taxon>
        <taxon>Embryophyta</taxon>
        <taxon>Tracheophyta</taxon>
        <taxon>Spermatophyta</taxon>
        <taxon>Magnoliopsida</taxon>
        <taxon>eudicotyledons</taxon>
        <taxon>Gunneridae</taxon>
        <taxon>Pentapetalae</taxon>
        <taxon>rosids</taxon>
        <taxon>malvids</taxon>
        <taxon>Malvales</taxon>
        <taxon>Malvaceae</taxon>
        <taxon>Malvoideae</taxon>
        <taxon>Gossypium</taxon>
    </lineage>
</organism>
<evidence type="ECO:0000313" key="2">
    <source>
        <dbReference type="Proteomes" id="UP000239757"/>
    </source>
</evidence>
<dbReference type="EMBL" id="KZ664497">
    <property type="protein sequence ID" value="PPS05167.1"/>
    <property type="molecule type" value="Genomic_DNA"/>
</dbReference>
<gene>
    <name evidence="1" type="ORF">GOBAR_AA15489</name>
</gene>
<evidence type="ECO:0000313" key="1">
    <source>
        <dbReference type="EMBL" id="PPS05167.1"/>
    </source>
</evidence>
<proteinExistence type="predicted"/>
<sequence>MSLSCRLCYSFDPFSFFTEIGSDELPSSYYDNEKIAIYIPNDKSTGERERGYAFNEQFLEMSNAGGIETKGRYLYEDAQRCFSTAGIGTKIKYKVVRLAEVLNKLDTNCLHETKMGIAEE</sequence>
<name>A0A2P5XP95_GOSBA</name>